<keyword evidence="4" id="KW-0175">Coiled coil</keyword>
<dbReference type="InterPro" id="IPR054613">
    <property type="entry name" value="Peptidase_S78_dom"/>
</dbReference>
<dbReference type="RefSeq" id="WP_007555062.1">
    <property type="nucleotide sequence ID" value="NZ_AENT01000027.1"/>
</dbReference>
<dbReference type="GO" id="GO:0008233">
    <property type="term" value="F:peptidase activity"/>
    <property type="evidence" value="ECO:0007669"/>
    <property type="project" value="UniProtKB-KW"/>
</dbReference>
<organism evidence="6 7">
    <name type="scientific">Dialister micraerophilus UPII 345-E</name>
    <dbReference type="NCBI Taxonomy" id="910314"/>
    <lineage>
        <taxon>Bacteria</taxon>
        <taxon>Bacillati</taxon>
        <taxon>Bacillota</taxon>
        <taxon>Negativicutes</taxon>
        <taxon>Veillonellales</taxon>
        <taxon>Veillonellaceae</taxon>
        <taxon>Dialister</taxon>
    </lineage>
</organism>
<dbReference type="eggNOG" id="COG3087">
    <property type="taxonomic scope" value="Bacteria"/>
</dbReference>
<keyword evidence="3" id="KW-0378">Hydrolase</keyword>
<evidence type="ECO:0000256" key="1">
    <source>
        <dbReference type="ARBA" id="ARBA00022612"/>
    </source>
</evidence>
<dbReference type="Proteomes" id="UP000004594">
    <property type="component" value="Unassembled WGS sequence"/>
</dbReference>
<comment type="caution">
    <text evidence="6">The sequence shown here is derived from an EMBL/GenBank/DDBJ whole genome shotgun (WGS) entry which is preliminary data.</text>
</comment>
<dbReference type="EMBL" id="AENT01000027">
    <property type="protein sequence ID" value="EFR42308.1"/>
    <property type="molecule type" value="Genomic_DNA"/>
</dbReference>
<accession>E4LA52</accession>
<dbReference type="GO" id="GO:0006508">
    <property type="term" value="P:proteolysis"/>
    <property type="evidence" value="ECO:0007669"/>
    <property type="project" value="UniProtKB-KW"/>
</dbReference>
<dbReference type="OrthoDB" id="2843430at2"/>
<dbReference type="Pfam" id="PF25209">
    <property type="entry name" value="Phage_capsid_4"/>
    <property type="match status" value="1"/>
</dbReference>
<dbReference type="Pfam" id="PF04586">
    <property type="entry name" value="Peptidase_S78"/>
    <property type="match status" value="1"/>
</dbReference>
<evidence type="ECO:0000256" key="3">
    <source>
        <dbReference type="ARBA" id="ARBA00022801"/>
    </source>
</evidence>
<proteinExistence type="predicted"/>
<dbReference type="AlphaFoldDB" id="E4LA52"/>
<feature type="domain" description="Prohead serine protease" evidence="5">
    <location>
        <begin position="72"/>
        <end position="180"/>
    </location>
</feature>
<evidence type="ECO:0000313" key="7">
    <source>
        <dbReference type="Proteomes" id="UP000004594"/>
    </source>
</evidence>
<feature type="coiled-coil region" evidence="4">
    <location>
        <begin position="208"/>
        <end position="235"/>
    </location>
</feature>
<protein>
    <submittedName>
        <fullName evidence="6">Caudovirus prohead protease</fullName>
    </submittedName>
</protein>
<evidence type="ECO:0000259" key="5">
    <source>
        <dbReference type="Pfam" id="PF04586"/>
    </source>
</evidence>
<gene>
    <name evidence="6" type="ORF">HMPREF9220_0619</name>
</gene>
<name>E4LA52_9FIRM</name>
<evidence type="ECO:0000256" key="2">
    <source>
        <dbReference type="ARBA" id="ARBA00022670"/>
    </source>
</evidence>
<evidence type="ECO:0000256" key="4">
    <source>
        <dbReference type="SAM" id="Coils"/>
    </source>
</evidence>
<keyword evidence="2 6" id="KW-0645">Protease</keyword>
<sequence length="637" mass="72816">MRNKRRIKFHARRSATDCEINNMGTREVSIGKVDKDKREFTFTFMTDEPCDNFDLPEVCLCRQENVDLTRLKNGVLPLLFNHNRDILIGKVTDINFEEHRAVATVVFDDDEESEKIYKKVVNGSLQGVSVGYRRLKTIRLYKNTEYQGLKYERDIYLTTKWQPYEISIVSVPADPNCGIGRELEVEEVKGEVTMDLETKKTVNEKAIVKEEERAVKETEKKTEEKAAEREVKEEKTFATKINVNAEKTLSEDDIVKLVRKEILERMAKENEPINIDLGKTNEEKICERAVDGLALQYGIIDEKSAVDGANQYRENGIRTIAEDCLISSGDYNEKSLRHMGNAELFEHVVGKRSVGSEQFVSVIDNFANKVMLNSYKEQPTTFRKFVSKGVNRDFKPTYKYRVGLGGVPELMAQESSEFKYQGASDARVATNIQTYGKGISLTREIFINDDMGTVVKFIQAQASGFERLKEKMFYDLLLKGAGIFTKAHGNVAEKHKDLTLKAYNEMRNLMVKQKDNDNLAYIGVYPSFLLCGTDYTYTHLQNLHSVSDPTQSNANVTNPLYNSMQVVSTPYIEDETYYLIASPSTMEGIEYTTLNGIDRPQSRTVQSLETLEVKVQFWNDFGFNLIDYRPFVKNDGK</sequence>
<reference evidence="6 7" key="1">
    <citation type="submission" date="2010-11" db="EMBL/GenBank/DDBJ databases">
        <authorList>
            <person name="Durkin A.S."/>
            <person name="Madupu R."/>
            <person name="Torralba M."/>
            <person name="Gillis M."/>
            <person name="Methe B."/>
            <person name="Sutton G."/>
            <person name="Nelson K.E."/>
        </authorList>
    </citation>
    <scope>NUCLEOTIDE SEQUENCE [LARGE SCALE GENOMIC DNA]</scope>
    <source>
        <strain evidence="6 7">UPII 345-E</strain>
    </source>
</reference>
<keyword evidence="1" id="KW-1188">Viral release from host cell</keyword>
<evidence type="ECO:0000313" key="6">
    <source>
        <dbReference type="EMBL" id="EFR42308.1"/>
    </source>
</evidence>